<evidence type="ECO:0000256" key="4">
    <source>
        <dbReference type="RuleBase" id="RU363019"/>
    </source>
</evidence>
<evidence type="ECO:0000259" key="5">
    <source>
        <dbReference type="PROSITE" id="PS50072"/>
    </source>
</evidence>
<evidence type="ECO:0000256" key="2">
    <source>
        <dbReference type="ARBA" id="ARBA00023110"/>
    </source>
</evidence>
<organism evidence="6 7">
    <name type="scientific">Acinetobacter apis</name>
    <dbReference type="NCBI Taxonomy" id="1229165"/>
    <lineage>
        <taxon>Bacteria</taxon>
        <taxon>Pseudomonadati</taxon>
        <taxon>Pseudomonadota</taxon>
        <taxon>Gammaproteobacteria</taxon>
        <taxon>Moraxellales</taxon>
        <taxon>Moraxellaceae</taxon>
        <taxon>Acinetobacter</taxon>
    </lineage>
</organism>
<comment type="catalytic activity">
    <reaction evidence="4">
        <text>[protein]-peptidylproline (omega=180) = [protein]-peptidylproline (omega=0)</text>
        <dbReference type="Rhea" id="RHEA:16237"/>
        <dbReference type="Rhea" id="RHEA-COMP:10747"/>
        <dbReference type="Rhea" id="RHEA-COMP:10748"/>
        <dbReference type="ChEBI" id="CHEBI:83833"/>
        <dbReference type="ChEBI" id="CHEBI:83834"/>
        <dbReference type="EC" id="5.2.1.8"/>
    </reaction>
</comment>
<accession>A0A217EI89</accession>
<dbReference type="Proteomes" id="UP000243463">
    <property type="component" value="Unassembled WGS sequence"/>
</dbReference>
<evidence type="ECO:0000256" key="3">
    <source>
        <dbReference type="ARBA" id="ARBA00023235"/>
    </source>
</evidence>
<dbReference type="GO" id="GO:0003755">
    <property type="term" value="F:peptidyl-prolyl cis-trans isomerase activity"/>
    <property type="evidence" value="ECO:0007669"/>
    <property type="project" value="UniProtKB-UniRule"/>
</dbReference>
<dbReference type="PROSITE" id="PS50072">
    <property type="entry name" value="CSA_PPIASE_2"/>
    <property type="match status" value="1"/>
</dbReference>
<proteinExistence type="inferred from homology"/>
<dbReference type="RefSeq" id="WP_088824374.1">
    <property type="nucleotide sequence ID" value="NZ_FZLN01000007.1"/>
</dbReference>
<dbReference type="OrthoDB" id="9807797at2"/>
<dbReference type="SUPFAM" id="SSF50891">
    <property type="entry name" value="Cyclophilin-like"/>
    <property type="match status" value="1"/>
</dbReference>
<reference evidence="7" key="1">
    <citation type="submission" date="2017-06" db="EMBL/GenBank/DDBJ databases">
        <authorList>
            <person name="Varghese N."/>
            <person name="Submissions S."/>
        </authorList>
    </citation>
    <scope>NUCLEOTIDE SEQUENCE [LARGE SCALE GENOMIC DNA]</scope>
    <source>
        <strain evidence="7">ANC 5114</strain>
    </source>
</reference>
<dbReference type="GO" id="GO:0006457">
    <property type="term" value="P:protein folding"/>
    <property type="evidence" value="ECO:0007669"/>
    <property type="project" value="InterPro"/>
</dbReference>
<dbReference type="InterPro" id="IPR002130">
    <property type="entry name" value="Cyclophilin-type_PPIase_dom"/>
</dbReference>
<evidence type="ECO:0000256" key="1">
    <source>
        <dbReference type="ARBA" id="ARBA00007365"/>
    </source>
</evidence>
<dbReference type="Gene3D" id="2.40.100.10">
    <property type="entry name" value="Cyclophilin-like"/>
    <property type="match status" value="1"/>
</dbReference>
<name>A0A217EI89_9GAMM</name>
<feature type="chain" id="PRO_5011827146" description="Peptidyl-prolyl cis-trans isomerase" evidence="4">
    <location>
        <begin position="20"/>
        <end position="183"/>
    </location>
</feature>
<feature type="domain" description="PPIase cyclophilin-type" evidence="5">
    <location>
        <begin position="27"/>
        <end position="180"/>
    </location>
</feature>
<comment type="similarity">
    <text evidence="1 4">Belongs to the cyclophilin-type PPIase family.</text>
</comment>
<dbReference type="PRINTS" id="PR00153">
    <property type="entry name" value="CSAPPISMRASE"/>
</dbReference>
<keyword evidence="7" id="KW-1185">Reference proteome</keyword>
<keyword evidence="2 4" id="KW-0697">Rotamase</keyword>
<dbReference type="InterPro" id="IPR044665">
    <property type="entry name" value="E_coli_cyclophilin_A-like"/>
</dbReference>
<keyword evidence="4" id="KW-0732">Signal</keyword>
<dbReference type="EMBL" id="FZLN01000007">
    <property type="protein sequence ID" value="SNQ30205.1"/>
    <property type="molecule type" value="Genomic_DNA"/>
</dbReference>
<dbReference type="PROSITE" id="PS00170">
    <property type="entry name" value="CSA_PPIASE_1"/>
    <property type="match status" value="1"/>
</dbReference>
<gene>
    <name evidence="6" type="ORF">SAMN05444584_2192</name>
</gene>
<evidence type="ECO:0000313" key="7">
    <source>
        <dbReference type="Proteomes" id="UP000243463"/>
    </source>
</evidence>
<sequence>MNKYILAGVLLSTSPFALANNYVEITTNLGKIEVEIFSKQAPISSKNFIQYVKSNFYQGTTFHRVIPGFMIQGGGFDAQMQAKTAGQPIINESYNGLTNTRGTLAMARTNDPNSANSQFFINLEDNPALNKNPYDTGYAVFGKVTQGMDIVDKISHVATASQGRYQNVPVTPVIITKMTVKNK</sequence>
<keyword evidence="3 4" id="KW-0413">Isomerase</keyword>
<protein>
    <recommendedName>
        <fullName evidence="4">Peptidyl-prolyl cis-trans isomerase</fullName>
        <shortName evidence="4">PPIase</shortName>
        <ecNumber evidence="4">5.2.1.8</ecNumber>
    </recommendedName>
</protein>
<evidence type="ECO:0000313" key="6">
    <source>
        <dbReference type="EMBL" id="SNQ30205.1"/>
    </source>
</evidence>
<dbReference type="PANTHER" id="PTHR43246">
    <property type="entry name" value="PEPTIDYL-PROLYL CIS-TRANS ISOMERASE CYP38, CHLOROPLASTIC"/>
    <property type="match status" value="1"/>
</dbReference>
<dbReference type="InterPro" id="IPR029000">
    <property type="entry name" value="Cyclophilin-like_dom_sf"/>
</dbReference>
<feature type="signal peptide" evidence="4">
    <location>
        <begin position="1"/>
        <end position="19"/>
    </location>
</feature>
<dbReference type="AlphaFoldDB" id="A0A217EI89"/>
<dbReference type="EC" id="5.2.1.8" evidence="4"/>
<dbReference type="Pfam" id="PF00160">
    <property type="entry name" value="Pro_isomerase"/>
    <property type="match status" value="1"/>
</dbReference>
<dbReference type="InterPro" id="IPR020892">
    <property type="entry name" value="Cyclophilin-type_PPIase_CS"/>
</dbReference>
<comment type="function">
    <text evidence="4">PPIases accelerate the folding of proteins. It catalyzes the cis-trans isomerization of proline imidic peptide bonds in oligopeptides.</text>
</comment>